<dbReference type="AlphaFoldDB" id="A0A8H6YDV1"/>
<accession>A0A8H6YDV1</accession>
<dbReference type="OrthoDB" id="2969026at2759"/>
<organism evidence="1 2">
    <name type="scientific">Mycena sanguinolenta</name>
    <dbReference type="NCBI Taxonomy" id="230812"/>
    <lineage>
        <taxon>Eukaryota</taxon>
        <taxon>Fungi</taxon>
        <taxon>Dikarya</taxon>
        <taxon>Basidiomycota</taxon>
        <taxon>Agaricomycotina</taxon>
        <taxon>Agaricomycetes</taxon>
        <taxon>Agaricomycetidae</taxon>
        <taxon>Agaricales</taxon>
        <taxon>Marasmiineae</taxon>
        <taxon>Mycenaceae</taxon>
        <taxon>Mycena</taxon>
    </lineage>
</organism>
<dbReference type="Proteomes" id="UP000623467">
    <property type="component" value="Unassembled WGS sequence"/>
</dbReference>
<gene>
    <name evidence="1" type="ORF">MSAN_01312600</name>
</gene>
<protein>
    <submittedName>
        <fullName evidence="1">Uncharacterized protein</fullName>
    </submittedName>
</protein>
<sequence>MSSKTLTFYNSISNATKRLRTPVQIVLTLSLDKPAKYRNSKEPHDERTAEPQLPIAWQVLQFDLPNAPRNVSVDYSEEFGVTEVVSEIKGVYQPGLSGLGVEAGKLVKYSGQAWSSDTLYNPGPPLKHFAIQNNAGNVAEIALCCYSPREQDESQPYIPVVFLGPLDDGCEFRCTTPVFLQAYLAVNHKRGQRLAQSVVEQNFLFKDSTGKPEPKVLANLKRNCAFQVYSLPNGEIMLEMTTNRD</sequence>
<proteinExistence type="predicted"/>
<evidence type="ECO:0000313" key="2">
    <source>
        <dbReference type="Proteomes" id="UP000623467"/>
    </source>
</evidence>
<comment type="caution">
    <text evidence="1">The sequence shown here is derived from an EMBL/GenBank/DDBJ whole genome shotgun (WGS) entry which is preliminary data.</text>
</comment>
<evidence type="ECO:0000313" key="1">
    <source>
        <dbReference type="EMBL" id="KAF7357179.1"/>
    </source>
</evidence>
<keyword evidence="2" id="KW-1185">Reference proteome</keyword>
<reference evidence="1" key="1">
    <citation type="submission" date="2020-05" db="EMBL/GenBank/DDBJ databases">
        <title>Mycena genomes resolve the evolution of fungal bioluminescence.</title>
        <authorList>
            <person name="Tsai I.J."/>
        </authorList>
    </citation>
    <scope>NUCLEOTIDE SEQUENCE</scope>
    <source>
        <strain evidence="1">160909Yilan</strain>
    </source>
</reference>
<name>A0A8H6YDV1_9AGAR</name>
<dbReference type="EMBL" id="JACAZH010000010">
    <property type="protein sequence ID" value="KAF7357179.1"/>
    <property type="molecule type" value="Genomic_DNA"/>
</dbReference>